<dbReference type="EMBL" id="JBHFFA010000001">
    <property type="protein sequence ID" value="KAL2650412.1"/>
    <property type="molecule type" value="Genomic_DNA"/>
</dbReference>
<dbReference type="SUPFAM" id="SSF51735">
    <property type="entry name" value="NAD(P)-binding Rossmann-fold domains"/>
    <property type="match status" value="1"/>
</dbReference>
<gene>
    <name evidence="3" type="ORF">R1flu_018540</name>
</gene>
<evidence type="ECO:0000313" key="4">
    <source>
        <dbReference type="Proteomes" id="UP001605036"/>
    </source>
</evidence>
<comment type="similarity">
    <text evidence="1">Belongs to the NAD(P)-dependent epimerase/dehydratase family.</text>
</comment>
<keyword evidence="2" id="KW-0520">NAD</keyword>
<reference evidence="3 4" key="1">
    <citation type="submission" date="2024-09" db="EMBL/GenBank/DDBJ databases">
        <title>Chromosome-scale assembly of Riccia fluitans.</title>
        <authorList>
            <person name="Paukszto L."/>
            <person name="Sawicki J."/>
            <person name="Karawczyk K."/>
            <person name="Piernik-Szablinska J."/>
            <person name="Szczecinska M."/>
            <person name="Mazdziarz M."/>
        </authorList>
    </citation>
    <scope>NUCLEOTIDE SEQUENCE [LARGE SCALE GENOMIC DNA]</scope>
    <source>
        <strain evidence="3">Rf_01</strain>
        <tissue evidence="3">Aerial parts of the thallus</tissue>
    </source>
</reference>
<proteinExistence type="inferred from homology"/>
<dbReference type="Proteomes" id="UP001605036">
    <property type="component" value="Unassembled WGS sequence"/>
</dbReference>
<keyword evidence="4" id="KW-1185">Reference proteome</keyword>
<organism evidence="3 4">
    <name type="scientific">Riccia fluitans</name>
    <dbReference type="NCBI Taxonomy" id="41844"/>
    <lineage>
        <taxon>Eukaryota</taxon>
        <taxon>Viridiplantae</taxon>
        <taxon>Streptophyta</taxon>
        <taxon>Embryophyta</taxon>
        <taxon>Marchantiophyta</taxon>
        <taxon>Marchantiopsida</taxon>
        <taxon>Marchantiidae</taxon>
        <taxon>Marchantiales</taxon>
        <taxon>Ricciaceae</taxon>
        <taxon>Riccia</taxon>
    </lineage>
</organism>
<sequence>MASSSAISLVGCNAALGTAELPISSIFGYVVGCTGVRVGRKFTEKFEQLCVAKGKNDGDRALHAAADLDGRFKRFLSLKEKNQIAHNQSAEKVNKEVRVSADGSSYFPGLADLLVVGPGLVGSLVAKEWIKVNDGQCNVVGQTNTTKRHEQLRSIGVIPVTKDAHKGEKFPNVIFCAPPSENEDYAAEVRAAAERWNGEGSLLFTSSSAVYAVNDNGLCDEGTAPLVPRGASPRTDRLYRAEEEVLKVGGNVVRLAGLYVLDRGAHSYYLSQGRVAQRGDHILNLIHCEDAASLCVTILRGEFRSRVFVGCDNHPITRQEIMDAVNKSGKFYKKFEGFTTTEGPLGKKMNNDLTRRATGWKPNYESFQSFLDVDSS</sequence>
<name>A0ABD1ZGB6_9MARC</name>
<dbReference type="InterPro" id="IPR036291">
    <property type="entry name" value="NAD(P)-bd_dom_sf"/>
</dbReference>
<dbReference type="Gene3D" id="3.40.50.720">
    <property type="entry name" value="NAD(P)-binding Rossmann-like Domain"/>
    <property type="match status" value="1"/>
</dbReference>
<accession>A0ABD1ZGB6</accession>
<dbReference type="AlphaFoldDB" id="A0ABD1ZGB6"/>
<protein>
    <submittedName>
        <fullName evidence="3">Uncharacterized protein</fullName>
    </submittedName>
</protein>
<evidence type="ECO:0000256" key="2">
    <source>
        <dbReference type="ARBA" id="ARBA00023027"/>
    </source>
</evidence>
<comment type="caution">
    <text evidence="3">The sequence shown here is derived from an EMBL/GenBank/DDBJ whole genome shotgun (WGS) entry which is preliminary data.</text>
</comment>
<evidence type="ECO:0000256" key="1">
    <source>
        <dbReference type="ARBA" id="ARBA00007637"/>
    </source>
</evidence>
<evidence type="ECO:0000313" key="3">
    <source>
        <dbReference type="EMBL" id="KAL2650412.1"/>
    </source>
</evidence>
<dbReference type="PANTHER" id="PTHR43574">
    <property type="entry name" value="EPIMERASE-RELATED"/>
    <property type="match status" value="1"/>
</dbReference>